<reference evidence="1" key="1">
    <citation type="journal article" date="2020" name="mSystems">
        <title>Genome- and Community-Level Interaction Insights into Carbon Utilization and Element Cycling Functions of Hydrothermarchaeota in Hydrothermal Sediment.</title>
        <authorList>
            <person name="Zhou Z."/>
            <person name="Liu Y."/>
            <person name="Xu W."/>
            <person name="Pan J."/>
            <person name="Luo Z.H."/>
            <person name="Li M."/>
        </authorList>
    </citation>
    <scope>NUCLEOTIDE SEQUENCE [LARGE SCALE GENOMIC DNA]</scope>
    <source>
        <strain evidence="1">SpSt-125</strain>
    </source>
</reference>
<dbReference type="EMBL" id="DSEU01000040">
    <property type="protein sequence ID" value="HEM67182.1"/>
    <property type="molecule type" value="Genomic_DNA"/>
</dbReference>
<accession>A0A7J2U4Q6</accession>
<evidence type="ECO:0000313" key="1">
    <source>
        <dbReference type="EMBL" id="HEM67182.1"/>
    </source>
</evidence>
<protein>
    <submittedName>
        <fullName evidence="1">Uncharacterized protein</fullName>
    </submittedName>
</protein>
<comment type="caution">
    <text evidence="1">The sequence shown here is derived from an EMBL/GenBank/DDBJ whole genome shotgun (WGS) entry which is preliminary data.</text>
</comment>
<dbReference type="AlphaFoldDB" id="A0A7J2U4Q6"/>
<sequence length="96" mass="11093">MGKPRKVYRQGDLLLVEEEGVDLRYAMKEGEVLEIVSENGNTHRLKSSVYTIHGRRYVVVESPSILTHPQHPELVIEPGIYRVEFVRDYALNRSID</sequence>
<proteinExistence type="predicted"/>
<organism evidence="1">
    <name type="scientific">Ignisphaera aggregans</name>
    <dbReference type="NCBI Taxonomy" id="334771"/>
    <lineage>
        <taxon>Archaea</taxon>
        <taxon>Thermoproteota</taxon>
        <taxon>Thermoprotei</taxon>
        <taxon>Desulfurococcales</taxon>
        <taxon>Desulfurococcaceae</taxon>
        <taxon>Ignisphaera</taxon>
    </lineage>
</organism>
<name>A0A7J2U4Q6_9CREN</name>
<gene>
    <name evidence="1" type="ORF">ENO26_06410</name>
</gene>